<gene>
    <name evidence="5" type="primary">hypD2</name>
    <name evidence="5" type="ORF">GCM10007857_67930</name>
</gene>
<dbReference type="RefSeq" id="WP_284272697.1">
    <property type="nucleotide sequence ID" value="NZ_BSOW01000030.1"/>
</dbReference>
<dbReference type="InterPro" id="IPR042243">
    <property type="entry name" value="HypD_1"/>
</dbReference>
<name>A0ABQ6B9G2_9BRAD</name>
<proteinExistence type="inferred from homology"/>
<dbReference type="Gene3D" id="3.40.50.11750">
    <property type="entry name" value="HypD, alpha/beta domain 1"/>
    <property type="match status" value="2"/>
</dbReference>
<evidence type="ECO:0000313" key="6">
    <source>
        <dbReference type="Proteomes" id="UP001156905"/>
    </source>
</evidence>
<dbReference type="PANTHER" id="PTHR30149:SF0">
    <property type="entry name" value="HYDROGENASE MATURATION FACTOR HYPD"/>
    <property type="match status" value="1"/>
</dbReference>
<dbReference type="PANTHER" id="PTHR30149">
    <property type="entry name" value="HYDROGENASE PROTEIN ASSEMBLY PROTEIN HYPD"/>
    <property type="match status" value="1"/>
</dbReference>
<dbReference type="Proteomes" id="UP001156905">
    <property type="component" value="Unassembled WGS sequence"/>
</dbReference>
<dbReference type="NCBIfam" id="TIGR00075">
    <property type="entry name" value="hypD"/>
    <property type="match status" value="1"/>
</dbReference>
<keyword evidence="3" id="KW-0408">Iron</keyword>
<comment type="caution">
    <text evidence="5">The sequence shown here is derived from an EMBL/GenBank/DDBJ whole genome shotgun (WGS) entry which is preliminary data.</text>
</comment>
<accession>A0ABQ6B9G2</accession>
<evidence type="ECO:0000256" key="4">
    <source>
        <dbReference type="PIRNR" id="PIRNR005622"/>
    </source>
</evidence>
<evidence type="ECO:0000313" key="5">
    <source>
        <dbReference type="EMBL" id="GLR90079.1"/>
    </source>
</evidence>
<keyword evidence="6" id="KW-1185">Reference proteome</keyword>
<reference evidence="6" key="1">
    <citation type="journal article" date="2019" name="Int. J. Syst. Evol. Microbiol.">
        <title>The Global Catalogue of Microorganisms (GCM) 10K type strain sequencing project: providing services to taxonomists for standard genome sequencing and annotation.</title>
        <authorList>
            <consortium name="The Broad Institute Genomics Platform"/>
            <consortium name="The Broad Institute Genome Sequencing Center for Infectious Disease"/>
            <person name="Wu L."/>
            <person name="Ma J."/>
        </authorList>
    </citation>
    <scope>NUCLEOTIDE SEQUENCE [LARGE SCALE GENOMIC DNA]</scope>
    <source>
        <strain evidence="6">NBRC 102520</strain>
    </source>
</reference>
<dbReference type="InterPro" id="IPR002780">
    <property type="entry name" value="Hyd_form_HypD"/>
</dbReference>
<dbReference type="EMBL" id="BSOW01000030">
    <property type="protein sequence ID" value="GLR90079.1"/>
    <property type="molecule type" value="Genomic_DNA"/>
</dbReference>
<evidence type="ECO:0000256" key="3">
    <source>
        <dbReference type="ARBA" id="ARBA00023004"/>
    </source>
</evidence>
<organism evidence="5 6">
    <name type="scientific">Bradyrhizobium iriomotense</name>
    <dbReference type="NCBI Taxonomy" id="441950"/>
    <lineage>
        <taxon>Bacteria</taxon>
        <taxon>Pseudomonadati</taxon>
        <taxon>Pseudomonadota</taxon>
        <taxon>Alphaproteobacteria</taxon>
        <taxon>Hyphomicrobiales</taxon>
        <taxon>Nitrobacteraceae</taxon>
        <taxon>Bradyrhizobium</taxon>
    </lineage>
</organism>
<evidence type="ECO:0000256" key="2">
    <source>
        <dbReference type="ARBA" id="ARBA00022723"/>
    </source>
</evidence>
<sequence>MKYADEFRDKEIALGLAKAIRAEADLARHYRFMEFCGGHTRTISRYGLEDMLPNNVRMIHGPGCPVCVLPAGRIDMAIHLAMRPEVMLCVYGDLMRVPGSQGASLLKAKARGADVRMVYSTIDAIRIAEENPAREVVFFAIGFETTTPPTAIMIRLAEKKRLSNFSVFCNHVLTPPAMQNILESSDIDKAGRVEIDGFIGPAHVSIVIGTTPYEFVAGEFGKPVVITGFEPLDMMQAILMLVRQVNEHRHEVENQYRRAVIRGGNLRAKEEVSDIFELRDRFEWRGLGRVPYSGLRLKPAYTKYDAELRFAMRELCVADDPACECGAILRGIKKPVDCKLFGTVCTPETPMGSCMVSSEGACAAHWIYGRFRDHQQRQAS</sequence>
<dbReference type="PIRSF" id="PIRSF005622">
    <property type="entry name" value="Hydrgn_mat_hypD"/>
    <property type="match status" value="1"/>
</dbReference>
<evidence type="ECO:0000256" key="1">
    <source>
        <dbReference type="ARBA" id="ARBA00007888"/>
    </source>
</evidence>
<dbReference type="Pfam" id="PF01924">
    <property type="entry name" value="HypD"/>
    <property type="match status" value="1"/>
</dbReference>
<keyword evidence="2" id="KW-0479">Metal-binding</keyword>
<dbReference type="InterPro" id="IPR042244">
    <property type="entry name" value="HypD_2_sf"/>
</dbReference>
<dbReference type="Gene3D" id="6.10.20.100">
    <property type="match status" value="1"/>
</dbReference>
<comment type="similarity">
    <text evidence="1 4">Belongs to the HypD family.</text>
</comment>
<protein>
    <recommendedName>
        <fullName evidence="4">Hydrogenase maturation factor</fullName>
    </recommendedName>
</protein>